<evidence type="ECO:0000256" key="1">
    <source>
        <dbReference type="SAM" id="SignalP"/>
    </source>
</evidence>
<dbReference type="InterPro" id="IPR013078">
    <property type="entry name" value="His_Pase_superF_clade-1"/>
</dbReference>
<dbReference type="Proteomes" id="UP000198505">
    <property type="component" value="Unassembled WGS sequence"/>
</dbReference>
<dbReference type="CDD" id="cd07067">
    <property type="entry name" value="HP_PGM_like"/>
    <property type="match status" value="1"/>
</dbReference>
<dbReference type="Gene3D" id="3.40.50.1240">
    <property type="entry name" value="Phosphoglycerate mutase-like"/>
    <property type="match status" value="1"/>
</dbReference>
<dbReference type="EMBL" id="FOGS01000001">
    <property type="protein sequence ID" value="SER53078.1"/>
    <property type="molecule type" value="Genomic_DNA"/>
</dbReference>
<organism evidence="2 3">
    <name type="scientific">Vreelandella subterranea</name>
    <dbReference type="NCBI Taxonomy" id="416874"/>
    <lineage>
        <taxon>Bacteria</taxon>
        <taxon>Pseudomonadati</taxon>
        <taxon>Pseudomonadota</taxon>
        <taxon>Gammaproteobacteria</taxon>
        <taxon>Oceanospirillales</taxon>
        <taxon>Halomonadaceae</taxon>
        <taxon>Vreelandella</taxon>
    </lineage>
</organism>
<dbReference type="Pfam" id="PF00300">
    <property type="entry name" value="His_Phos_1"/>
    <property type="match status" value="1"/>
</dbReference>
<sequence>MPTLRQLTLTLLLSVLGVLTVTAQANDTTWQALEEGGLVILMRHSLAPGVGDPPGFERGRCETQRNLSEQGRAQARLAGEAFRERNIPIGAVYASRWCRALDTAELMQLGDVEPAPWLDSFFRGRGDREAITQAARERIAAWEQSGNMLLVTHQVNISALAGRGVGSGEMLVVRPATGGLEVVGRLDVRAP</sequence>
<dbReference type="STRING" id="416874.SAMN04487958_101463"/>
<dbReference type="RefSeq" id="WP_092824888.1">
    <property type="nucleotide sequence ID" value="NZ_FOGS01000001.1"/>
</dbReference>
<evidence type="ECO:0000313" key="2">
    <source>
        <dbReference type="EMBL" id="SER53078.1"/>
    </source>
</evidence>
<feature type="chain" id="PRO_5011766656" evidence="1">
    <location>
        <begin position="26"/>
        <end position="191"/>
    </location>
</feature>
<reference evidence="3" key="1">
    <citation type="submission" date="2016-10" db="EMBL/GenBank/DDBJ databases">
        <authorList>
            <person name="Varghese N."/>
            <person name="Submissions S."/>
        </authorList>
    </citation>
    <scope>NUCLEOTIDE SEQUENCE [LARGE SCALE GENOMIC DNA]</scope>
    <source>
        <strain evidence="3">CGMCC 1.6495</strain>
    </source>
</reference>
<name>A0A1H9PY66_9GAMM</name>
<keyword evidence="1" id="KW-0732">Signal</keyword>
<keyword evidence="3" id="KW-1185">Reference proteome</keyword>
<gene>
    <name evidence="2" type="ORF">SAMN04487958_101463</name>
</gene>
<dbReference type="SUPFAM" id="SSF53254">
    <property type="entry name" value="Phosphoglycerate mutase-like"/>
    <property type="match status" value="1"/>
</dbReference>
<accession>A0A1H9PY66</accession>
<proteinExistence type="predicted"/>
<feature type="signal peptide" evidence="1">
    <location>
        <begin position="1"/>
        <end position="25"/>
    </location>
</feature>
<dbReference type="InterPro" id="IPR029033">
    <property type="entry name" value="His_PPase_superfam"/>
</dbReference>
<dbReference type="AlphaFoldDB" id="A0A1H9PY66"/>
<protein>
    <submittedName>
        <fullName evidence="2">Phosphohistidine phosphatase SixA</fullName>
    </submittedName>
</protein>
<evidence type="ECO:0000313" key="3">
    <source>
        <dbReference type="Proteomes" id="UP000198505"/>
    </source>
</evidence>